<sequence length="339" mass="37299">MIELFGYQPETWLPFVFAGLMGASILLYVILDGYDLGVGILTPLAGDDGERDMMVASIGPFWDANETWLVLAVGLLLVAFPAAHGLILTTLYLPVFVMLIGLILRGVSFEFRVKARAKYKALWNRLFFAGSLMTALSQGFMLGLYVMGLEFTLGTFLFAVLCALALTMGYAFIGATWLILKGEGALQRRAVRWAKECIWGLAVGIAAISLASPLVSPRIWEKWFAFPDVLWLLPLPVVSLALLALLWRSFAHLPAEGDRWAWAPFTAALGLFTLAFAGLAYSFFPYVVPERLTIFEAASAPESLLIILVGACFVVPSILGYTALAYWVFRGKARGLRYD</sequence>
<evidence type="ECO:0000256" key="5">
    <source>
        <dbReference type="ARBA" id="ARBA00022989"/>
    </source>
</evidence>
<evidence type="ECO:0000256" key="7">
    <source>
        <dbReference type="SAM" id="Phobius"/>
    </source>
</evidence>
<reference evidence="8 9" key="1">
    <citation type="submission" date="2023-04" db="EMBL/GenBank/DDBJ databases">
        <title>Jannaschia ovalis sp. nov., a marine bacterium isolated from sea tidal flat.</title>
        <authorList>
            <person name="Kwon D.Y."/>
            <person name="Kim J.-J."/>
        </authorList>
    </citation>
    <scope>NUCLEOTIDE SEQUENCE [LARGE SCALE GENOMIC DNA]</scope>
    <source>
        <strain evidence="8 9">GRR-S6-38</strain>
    </source>
</reference>
<evidence type="ECO:0000313" key="8">
    <source>
        <dbReference type="EMBL" id="WGH80011.1"/>
    </source>
</evidence>
<dbReference type="InterPro" id="IPR003317">
    <property type="entry name" value="Cyt-d_oxidase_su2"/>
</dbReference>
<dbReference type="Proteomes" id="UP001243420">
    <property type="component" value="Chromosome"/>
</dbReference>
<keyword evidence="4 7" id="KW-0812">Transmembrane</keyword>
<dbReference type="EMBL" id="CP122537">
    <property type="protein sequence ID" value="WGH80011.1"/>
    <property type="molecule type" value="Genomic_DNA"/>
</dbReference>
<feature type="transmembrane region" description="Helical" evidence="7">
    <location>
        <begin position="304"/>
        <end position="329"/>
    </location>
</feature>
<feature type="transmembrane region" description="Helical" evidence="7">
    <location>
        <begin position="260"/>
        <end position="284"/>
    </location>
</feature>
<dbReference type="RefSeq" id="WP_279967036.1">
    <property type="nucleotide sequence ID" value="NZ_CP122537.1"/>
</dbReference>
<evidence type="ECO:0000256" key="4">
    <source>
        <dbReference type="ARBA" id="ARBA00022692"/>
    </source>
</evidence>
<keyword evidence="6 7" id="KW-0472">Membrane</keyword>
<name>A0ABY8LFU4_9RHOB</name>
<feature type="transmembrane region" description="Helical" evidence="7">
    <location>
        <begin position="12"/>
        <end position="31"/>
    </location>
</feature>
<protein>
    <submittedName>
        <fullName evidence="8">Cytochrome d ubiquinol oxidase subunit II</fullName>
    </submittedName>
</protein>
<keyword evidence="5 7" id="KW-1133">Transmembrane helix</keyword>
<evidence type="ECO:0000256" key="2">
    <source>
        <dbReference type="ARBA" id="ARBA00007543"/>
    </source>
</evidence>
<keyword evidence="9" id="KW-1185">Reference proteome</keyword>
<feature type="transmembrane region" description="Helical" evidence="7">
    <location>
        <begin position="125"/>
        <end position="147"/>
    </location>
</feature>
<proteinExistence type="inferred from homology"/>
<keyword evidence="3" id="KW-1003">Cell membrane</keyword>
<dbReference type="Pfam" id="PF02322">
    <property type="entry name" value="Cyt_bd_oxida_II"/>
    <property type="match status" value="1"/>
</dbReference>
<comment type="subcellular location">
    <subcellularLocation>
        <location evidence="1">Cell membrane</location>
        <topology evidence="1">Multi-pass membrane protein</topology>
    </subcellularLocation>
</comment>
<comment type="similarity">
    <text evidence="2">Belongs to the cytochrome ubiquinol oxidase subunit 2 family.</text>
</comment>
<evidence type="ECO:0000256" key="3">
    <source>
        <dbReference type="ARBA" id="ARBA00022475"/>
    </source>
</evidence>
<evidence type="ECO:0000256" key="1">
    <source>
        <dbReference type="ARBA" id="ARBA00004651"/>
    </source>
</evidence>
<accession>A0ABY8LFU4</accession>
<evidence type="ECO:0000256" key="6">
    <source>
        <dbReference type="ARBA" id="ARBA00023136"/>
    </source>
</evidence>
<dbReference type="PANTHER" id="PTHR43141:SF2">
    <property type="entry name" value="BLR3729 PROTEIN"/>
    <property type="match status" value="1"/>
</dbReference>
<feature type="transmembrane region" description="Helical" evidence="7">
    <location>
        <begin position="153"/>
        <end position="178"/>
    </location>
</feature>
<feature type="transmembrane region" description="Helical" evidence="7">
    <location>
        <begin position="198"/>
        <end position="217"/>
    </location>
</feature>
<evidence type="ECO:0000313" key="9">
    <source>
        <dbReference type="Proteomes" id="UP001243420"/>
    </source>
</evidence>
<feature type="transmembrane region" description="Helical" evidence="7">
    <location>
        <begin position="229"/>
        <end position="248"/>
    </location>
</feature>
<gene>
    <name evidence="8" type="ORF">P8627_07055</name>
</gene>
<feature type="transmembrane region" description="Helical" evidence="7">
    <location>
        <begin position="71"/>
        <end position="104"/>
    </location>
</feature>
<organism evidence="8 9">
    <name type="scientific">Jannaschia ovalis</name>
    <dbReference type="NCBI Taxonomy" id="3038773"/>
    <lineage>
        <taxon>Bacteria</taxon>
        <taxon>Pseudomonadati</taxon>
        <taxon>Pseudomonadota</taxon>
        <taxon>Alphaproteobacteria</taxon>
        <taxon>Rhodobacterales</taxon>
        <taxon>Roseobacteraceae</taxon>
        <taxon>Jannaschia</taxon>
    </lineage>
</organism>
<dbReference type="PANTHER" id="PTHR43141">
    <property type="entry name" value="CYTOCHROME BD2 SUBUNIT II"/>
    <property type="match status" value="1"/>
</dbReference>